<dbReference type="Pfam" id="PF08719">
    <property type="entry name" value="NADAR"/>
    <property type="match status" value="1"/>
</dbReference>
<protein>
    <recommendedName>
        <fullName evidence="1">NADAR domain-containing protein</fullName>
    </recommendedName>
</protein>
<evidence type="ECO:0000313" key="2">
    <source>
        <dbReference type="EMBL" id="QHS92080.1"/>
    </source>
</evidence>
<name>A0A6C0BJ44_9ZZZZ</name>
<reference evidence="2" key="1">
    <citation type="journal article" date="2020" name="Nature">
        <title>Giant virus diversity and host interactions through global metagenomics.</title>
        <authorList>
            <person name="Schulz F."/>
            <person name="Roux S."/>
            <person name="Paez-Espino D."/>
            <person name="Jungbluth S."/>
            <person name="Walsh D.A."/>
            <person name="Denef V.J."/>
            <person name="McMahon K.D."/>
            <person name="Konstantinidis K.T."/>
            <person name="Eloe-Fadrosh E.A."/>
            <person name="Kyrpides N.C."/>
            <person name="Woyke T."/>
        </authorList>
    </citation>
    <scope>NUCLEOTIDE SEQUENCE</scope>
    <source>
        <strain evidence="2">GVMAG-M-3300013285-6</strain>
    </source>
</reference>
<dbReference type="InterPro" id="IPR037238">
    <property type="entry name" value="YbiA-like_sf"/>
</dbReference>
<organism evidence="2">
    <name type="scientific">viral metagenome</name>
    <dbReference type="NCBI Taxonomy" id="1070528"/>
    <lineage>
        <taxon>unclassified sequences</taxon>
        <taxon>metagenomes</taxon>
        <taxon>organismal metagenomes</taxon>
    </lineage>
</organism>
<accession>A0A6C0BJ44</accession>
<sequence>MECIEFNSKTEVYSEFSNFHEAPFTLYGATWPTVEHCFQAQKFPTDPALQEKIRRAKTPLSAKRLGRTKTDHFRVNWNEVRDTVMLECLQAKFSQNPPLATLLKGTGTAQLREKSLSDSYWGTGPNGCGRNRMGALLHQVRKSLP</sequence>
<dbReference type="AlphaFoldDB" id="A0A6C0BJ44"/>
<dbReference type="Gene3D" id="1.10.357.40">
    <property type="entry name" value="YbiA-like"/>
    <property type="match status" value="1"/>
</dbReference>
<dbReference type="CDD" id="cd15457">
    <property type="entry name" value="NADAR"/>
    <property type="match status" value="1"/>
</dbReference>
<dbReference type="NCBIfam" id="TIGR02464">
    <property type="entry name" value="ribofla_fusion"/>
    <property type="match status" value="1"/>
</dbReference>
<feature type="domain" description="NADAR" evidence="1">
    <location>
        <begin position="6"/>
        <end position="144"/>
    </location>
</feature>
<dbReference type="InterPro" id="IPR012816">
    <property type="entry name" value="NADAR"/>
</dbReference>
<proteinExistence type="predicted"/>
<dbReference type="SUPFAM" id="SSF143990">
    <property type="entry name" value="YbiA-like"/>
    <property type="match status" value="1"/>
</dbReference>
<evidence type="ECO:0000259" key="1">
    <source>
        <dbReference type="Pfam" id="PF08719"/>
    </source>
</evidence>
<dbReference type="EMBL" id="MN739168">
    <property type="protein sequence ID" value="QHS92080.1"/>
    <property type="molecule type" value="Genomic_DNA"/>
</dbReference>